<sequence length="317" mass="34240">MATPDMSDKEIEASISLLHMMQPSESDAAAASENRDALHESLMKVVAKQASDELSLPRIAAVKKVQKRGTRLTALSRELTLEELRPHFGRPIAEVAREFGICTTFLKKICRRCGIKRWPHRQIRSLNRTILMLEQVESVAANPQERAKYATQIEELKDKQRAVMEDPDANGKLTRMKKYTAPKAVTVETTDSMSIPMDSEGSLRSATNNLTAINCNTANLSALVVAVDSVSGAPENATLKNSAPGPSLLGVQIPSSALALPSPSLTTPLHAAASSQTPLALRISPSNRALALIKSNPDTERRLRSSSIASLQATEGA</sequence>
<dbReference type="GO" id="GO:0003700">
    <property type="term" value="F:DNA-binding transcription factor activity"/>
    <property type="evidence" value="ECO:0007669"/>
    <property type="project" value="InterPro"/>
</dbReference>
<dbReference type="eggNOG" id="ENOG502S1ED">
    <property type="taxonomic scope" value="Eukaryota"/>
</dbReference>
<evidence type="ECO:0000256" key="4">
    <source>
        <dbReference type="ARBA" id="ARBA00023125"/>
    </source>
</evidence>
<name>H3GC83_PHYRM</name>
<dbReference type="STRING" id="164328.H3GC83"/>
<dbReference type="HOGENOM" id="CLU_061089_0_0_1"/>
<reference evidence="8" key="2">
    <citation type="submission" date="2015-06" db="UniProtKB">
        <authorList>
            <consortium name="EnsemblProtists"/>
        </authorList>
    </citation>
    <scope>IDENTIFICATION</scope>
    <source>
        <strain evidence="8">Pr102</strain>
    </source>
</reference>
<keyword evidence="4" id="KW-0238">DNA-binding</keyword>
<evidence type="ECO:0000256" key="1">
    <source>
        <dbReference type="ARBA" id="ARBA00004049"/>
    </source>
</evidence>
<dbReference type="PANTHER" id="PTHR46373">
    <property type="entry name" value="PROTEIN RKD4"/>
    <property type="match status" value="1"/>
</dbReference>
<accession>H3GC83</accession>
<dbReference type="OMA" id="TAINCNT"/>
<organism evidence="8 9">
    <name type="scientific">Phytophthora ramorum</name>
    <name type="common">Sudden oak death agent</name>
    <dbReference type="NCBI Taxonomy" id="164328"/>
    <lineage>
        <taxon>Eukaryota</taxon>
        <taxon>Sar</taxon>
        <taxon>Stramenopiles</taxon>
        <taxon>Oomycota</taxon>
        <taxon>Peronosporomycetes</taxon>
        <taxon>Peronosporales</taxon>
        <taxon>Peronosporaceae</taxon>
        <taxon>Phytophthora</taxon>
    </lineage>
</organism>
<dbReference type="EMBL" id="DS565999">
    <property type="status" value="NOT_ANNOTATED_CDS"/>
    <property type="molecule type" value="Genomic_DNA"/>
</dbReference>
<dbReference type="EnsemblProtists" id="Phyra72995">
    <property type="protein sequence ID" value="Phyra72995"/>
    <property type="gene ID" value="Phyra72995"/>
</dbReference>
<dbReference type="AlphaFoldDB" id="H3GC83"/>
<dbReference type="PANTHER" id="PTHR46373:SF2">
    <property type="entry name" value="RWP-RK DOMAIN-CONTAINING PROTEIN"/>
    <property type="match status" value="1"/>
</dbReference>
<evidence type="ECO:0000259" key="7">
    <source>
        <dbReference type="PROSITE" id="PS51519"/>
    </source>
</evidence>
<feature type="domain" description="RWP-RK" evidence="7">
    <location>
        <begin position="60"/>
        <end position="146"/>
    </location>
</feature>
<evidence type="ECO:0000256" key="3">
    <source>
        <dbReference type="ARBA" id="ARBA00023054"/>
    </source>
</evidence>
<evidence type="ECO:0000313" key="8">
    <source>
        <dbReference type="EnsemblProtists" id="Phyra72995"/>
    </source>
</evidence>
<evidence type="ECO:0000313" key="9">
    <source>
        <dbReference type="Proteomes" id="UP000005238"/>
    </source>
</evidence>
<proteinExistence type="predicted"/>
<keyword evidence="5" id="KW-0804">Transcription</keyword>
<dbReference type="VEuPathDB" id="FungiDB:KRP22_12349"/>
<dbReference type="InParanoid" id="H3GC83"/>
<evidence type="ECO:0000256" key="5">
    <source>
        <dbReference type="ARBA" id="ARBA00023163"/>
    </source>
</evidence>
<dbReference type="PROSITE" id="PS51519">
    <property type="entry name" value="RWP_RK"/>
    <property type="match status" value="1"/>
</dbReference>
<keyword evidence="9" id="KW-1185">Reference proteome</keyword>
<dbReference type="Proteomes" id="UP000005238">
    <property type="component" value="Unassembled WGS sequence"/>
</dbReference>
<dbReference type="Pfam" id="PF02042">
    <property type="entry name" value="RWP-RK"/>
    <property type="match status" value="1"/>
</dbReference>
<evidence type="ECO:0000256" key="2">
    <source>
        <dbReference type="ARBA" id="ARBA00023015"/>
    </source>
</evidence>
<evidence type="ECO:0000256" key="6">
    <source>
        <dbReference type="ARBA" id="ARBA00023242"/>
    </source>
</evidence>
<protein>
    <recommendedName>
        <fullName evidence="7">RWP-RK domain-containing protein</fullName>
    </recommendedName>
</protein>
<keyword evidence="2" id="KW-0805">Transcription regulation</keyword>
<keyword evidence="6" id="KW-0539">Nucleus</keyword>
<dbReference type="InterPro" id="IPR044607">
    <property type="entry name" value="RKD-like"/>
</dbReference>
<dbReference type="InterPro" id="IPR003035">
    <property type="entry name" value="RWP-RK_dom"/>
</dbReference>
<keyword evidence="3" id="KW-0175">Coiled coil</keyword>
<dbReference type="VEuPathDB" id="FungiDB:KRP23_7240"/>
<reference evidence="9" key="1">
    <citation type="journal article" date="2006" name="Science">
        <title>Phytophthora genome sequences uncover evolutionary origins and mechanisms of pathogenesis.</title>
        <authorList>
            <person name="Tyler B.M."/>
            <person name="Tripathy S."/>
            <person name="Zhang X."/>
            <person name="Dehal P."/>
            <person name="Jiang R.H."/>
            <person name="Aerts A."/>
            <person name="Arredondo F.D."/>
            <person name="Baxter L."/>
            <person name="Bensasson D."/>
            <person name="Beynon J.L."/>
            <person name="Chapman J."/>
            <person name="Damasceno C.M."/>
            <person name="Dorrance A.E."/>
            <person name="Dou D."/>
            <person name="Dickerman A.W."/>
            <person name="Dubchak I.L."/>
            <person name="Garbelotto M."/>
            <person name="Gijzen M."/>
            <person name="Gordon S.G."/>
            <person name="Govers F."/>
            <person name="Grunwald N.J."/>
            <person name="Huang W."/>
            <person name="Ivors K.L."/>
            <person name="Jones R.W."/>
            <person name="Kamoun S."/>
            <person name="Krampis K."/>
            <person name="Lamour K.H."/>
            <person name="Lee M.K."/>
            <person name="McDonald W.H."/>
            <person name="Medina M."/>
            <person name="Meijer H.J."/>
            <person name="Nordberg E.K."/>
            <person name="Maclean D.J."/>
            <person name="Ospina-Giraldo M.D."/>
            <person name="Morris P.F."/>
            <person name="Phuntumart V."/>
            <person name="Putnam N.H."/>
            <person name="Rash S."/>
            <person name="Rose J.K."/>
            <person name="Sakihama Y."/>
            <person name="Salamov A.A."/>
            <person name="Savidor A."/>
            <person name="Scheuring C.F."/>
            <person name="Smith B.M."/>
            <person name="Sobral B.W."/>
            <person name="Terry A."/>
            <person name="Torto-Alalibo T.A."/>
            <person name="Win J."/>
            <person name="Xu Z."/>
            <person name="Zhang H."/>
            <person name="Grigoriev I.V."/>
            <person name="Rokhsar D.S."/>
            <person name="Boore J.L."/>
        </authorList>
    </citation>
    <scope>NUCLEOTIDE SEQUENCE [LARGE SCALE GENOMIC DNA]</scope>
    <source>
        <strain evidence="9">Pr102</strain>
    </source>
</reference>
<dbReference type="GO" id="GO:0003677">
    <property type="term" value="F:DNA binding"/>
    <property type="evidence" value="ECO:0007669"/>
    <property type="project" value="UniProtKB-KW"/>
</dbReference>
<comment type="function">
    <text evidence="1">Putative transcription factor.</text>
</comment>